<dbReference type="PANTHER" id="PTHR43252">
    <property type="entry name" value="TRANSCRIPTIONAL REGULATOR YQJI"/>
    <property type="match status" value="1"/>
</dbReference>
<dbReference type="InterPro" id="IPR036390">
    <property type="entry name" value="WH_DNA-bd_sf"/>
</dbReference>
<dbReference type="SUPFAM" id="SSF46785">
    <property type="entry name" value="Winged helix' DNA-binding domain"/>
    <property type="match status" value="1"/>
</dbReference>
<accession>A0A0R1YB35</accession>
<keyword evidence="3" id="KW-1185">Reference proteome</keyword>
<proteinExistence type="predicted"/>
<organism evidence="2 3">
    <name type="scientific">Agrilactobacillus composti DSM 18527 = JCM 14202</name>
    <dbReference type="NCBI Taxonomy" id="1423734"/>
    <lineage>
        <taxon>Bacteria</taxon>
        <taxon>Bacillati</taxon>
        <taxon>Bacillota</taxon>
        <taxon>Bacilli</taxon>
        <taxon>Lactobacillales</taxon>
        <taxon>Lactobacillaceae</taxon>
        <taxon>Agrilactobacillus</taxon>
    </lineage>
</organism>
<reference evidence="2 3" key="1">
    <citation type="journal article" date="2015" name="Genome Announc.">
        <title>Expanding the biotechnology potential of lactobacilli through comparative genomics of 213 strains and associated genera.</title>
        <authorList>
            <person name="Sun Z."/>
            <person name="Harris H.M."/>
            <person name="McCann A."/>
            <person name="Guo C."/>
            <person name="Argimon S."/>
            <person name="Zhang W."/>
            <person name="Yang X."/>
            <person name="Jeffery I.B."/>
            <person name="Cooney J.C."/>
            <person name="Kagawa T.F."/>
            <person name="Liu W."/>
            <person name="Song Y."/>
            <person name="Salvetti E."/>
            <person name="Wrobel A."/>
            <person name="Rasinkangas P."/>
            <person name="Parkhill J."/>
            <person name="Rea M.C."/>
            <person name="O'Sullivan O."/>
            <person name="Ritari J."/>
            <person name="Douillard F.P."/>
            <person name="Paul Ross R."/>
            <person name="Yang R."/>
            <person name="Briner A.E."/>
            <person name="Felis G.E."/>
            <person name="de Vos W.M."/>
            <person name="Barrangou R."/>
            <person name="Klaenhammer T.R."/>
            <person name="Caufield P.W."/>
            <person name="Cui Y."/>
            <person name="Zhang H."/>
            <person name="O'Toole P.W."/>
        </authorList>
    </citation>
    <scope>NUCLEOTIDE SEQUENCE [LARGE SCALE GENOMIC DNA]</scope>
    <source>
        <strain evidence="2 3">DSM 18527</strain>
    </source>
</reference>
<sequence length="184" mass="21070">MGVFGMMNELFILSALMAQPQSGYQLRQSMTAALGHHRKISFGVIYPLFERLAQGGFITLVQVDDDKKTKLAAITPAGVARFKALMAEPIPDCAHTADLYQIKLIAMQYLPVTQQQALLKAYITEQDTTILHTQQFMDRLQQSPSTDHWYVLQKQRLRLKQAQVAKKWAQDFQRNLKEVDRFDN</sequence>
<evidence type="ECO:0000313" key="2">
    <source>
        <dbReference type="EMBL" id="KRM36307.1"/>
    </source>
</evidence>
<name>A0A0R1YB35_9LACO</name>
<evidence type="ECO:0000259" key="1">
    <source>
        <dbReference type="Pfam" id="PF03551"/>
    </source>
</evidence>
<dbReference type="Pfam" id="PF03551">
    <property type="entry name" value="PadR"/>
    <property type="match status" value="1"/>
</dbReference>
<feature type="domain" description="Transcription regulator PadR N-terminal" evidence="1">
    <location>
        <begin position="12"/>
        <end position="83"/>
    </location>
</feature>
<dbReference type="Proteomes" id="UP000051236">
    <property type="component" value="Unassembled WGS sequence"/>
</dbReference>
<dbReference type="eggNOG" id="COG1695">
    <property type="taxonomic scope" value="Bacteria"/>
</dbReference>
<protein>
    <recommendedName>
        <fullName evidence="1">Transcription regulator PadR N-terminal domain-containing protein</fullName>
    </recommendedName>
</protein>
<comment type="caution">
    <text evidence="2">The sequence shown here is derived from an EMBL/GenBank/DDBJ whole genome shotgun (WGS) entry which is preliminary data.</text>
</comment>
<dbReference type="Gene3D" id="1.10.10.10">
    <property type="entry name" value="Winged helix-like DNA-binding domain superfamily/Winged helix DNA-binding domain"/>
    <property type="match status" value="1"/>
</dbReference>
<dbReference type="PATRIC" id="fig|1423734.3.peg.3111"/>
<dbReference type="PANTHER" id="PTHR43252:SF6">
    <property type="entry name" value="NEGATIVE TRANSCRIPTION REGULATOR PADR"/>
    <property type="match status" value="1"/>
</dbReference>
<dbReference type="STRING" id="1423734.FC83_GL003062"/>
<dbReference type="AlphaFoldDB" id="A0A0R1YB35"/>
<gene>
    <name evidence="2" type="ORF">FC83_GL003062</name>
</gene>
<dbReference type="EMBL" id="AZGA01000005">
    <property type="protein sequence ID" value="KRM36307.1"/>
    <property type="molecule type" value="Genomic_DNA"/>
</dbReference>
<dbReference type="InterPro" id="IPR005149">
    <property type="entry name" value="Tscrpt_reg_PadR_N"/>
</dbReference>
<evidence type="ECO:0000313" key="3">
    <source>
        <dbReference type="Proteomes" id="UP000051236"/>
    </source>
</evidence>
<dbReference type="InterPro" id="IPR036388">
    <property type="entry name" value="WH-like_DNA-bd_sf"/>
</dbReference>